<evidence type="ECO:0000256" key="1">
    <source>
        <dbReference type="ARBA" id="ARBA00023015"/>
    </source>
</evidence>
<dbReference type="RefSeq" id="WP_157299110.1">
    <property type="nucleotide sequence ID" value="NZ_WRXO01000001.1"/>
</dbReference>
<dbReference type="Pfam" id="PF12833">
    <property type="entry name" value="HTH_18"/>
    <property type="match status" value="1"/>
</dbReference>
<dbReference type="Gene3D" id="3.40.50.880">
    <property type="match status" value="1"/>
</dbReference>
<dbReference type="SUPFAM" id="SSF46689">
    <property type="entry name" value="Homeodomain-like"/>
    <property type="match status" value="1"/>
</dbReference>
<dbReference type="InterPro" id="IPR002818">
    <property type="entry name" value="DJ-1/PfpI"/>
</dbReference>
<dbReference type="GO" id="GO:0003700">
    <property type="term" value="F:DNA-binding transcription factor activity"/>
    <property type="evidence" value="ECO:0007669"/>
    <property type="project" value="InterPro"/>
</dbReference>
<dbReference type="PROSITE" id="PS01124">
    <property type="entry name" value="HTH_ARAC_FAMILY_2"/>
    <property type="match status" value="1"/>
</dbReference>
<proteinExistence type="predicted"/>
<organism evidence="4 5">
    <name type="scientific">Chitinophaga oryziterrae</name>
    <dbReference type="NCBI Taxonomy" id="1031224"/>
    <lineage>
        <taxon>Bacteria</taxon>
        <taxon>Pseudomonadati</taxon>
        <taxon>Bacteroidota</taxon>
        <taxon>Chitinophagia</taxon>
        <taxon>Chitinophagales</taxon>
        <taxon>Chitinophagaceae</taxon>
        <taxon>Chitinophaga</taxon>
    </lineage>
</organism>
<dbReference type="Gene3D" id="1.10.10.60">
    <property type="entry name" value="Homeodomain-like"/>
    <property type="match status" value="2"/>
</dbReference>
<sequence length="326" mass="36063">MKKLALLLTHKHRLISIAAILDVFDTVNSFYTGMQQPPFFDIQLVVPDDEVMPLPDYPAVTLASASSADVVLIPAFVAEDLGQALAANSAFVPWIQEQYRNGAEIASFCTGAFLLGSTGLLNGKPATTHVMSCPAFAGIFPEVLLQSDRVLTAAEGIYTSGGATSTFHLLIYLVEKYCGRPMAVQTAKVFAIDMDRYTQAYFSVFMPDKHHTDTLITEVQKRMETGYKDANTVEAFMEDIPASRRNFVRRFKLATGITPIEYLQKTRIEAAKKLLEQTGNSILTVMLDCGYNDVKAFRKVFRKEVGLTPTEYRLKFSGGNRKLATA</sequence>
<protein>
    <submittedName>
        <fullName evidence="4">Helix-turn-helix domain-containing protein</fullName>
    </submittedName>
</protein>
<dbReference type="AlphaFoldDB" id="A0A6N8J4F1"/>
<dbReference type="InterPro" id="IPR029062">
    <property type="entry name" value="Class_I_gatase-like"/>
</dbReference>
<dbReference type="InterPro" id="IPR018060">
    <property type="entry name" value="HTH_AraC"/>
</dbReference>
<name>A0A6N8J4F1_9BACT</name>
<dbReference type="OrthoDB" id="9803764at2"/>
<keyword evidence="2" id="KW-0804">Transcription</keyword>
<keyword evidence="5" id="KW-1185">Reference proteome</keyword>
<feature type="domain" description="HTH araC/xylS-type" evidence="3">
    <location>
        <begin position="217"/>
        <end position="315"/>
    </location>
</feature>
<reference evidence="4 5" key="1">
    <citation type="submission" date="2019-12" db="EMBL/GenBank/DDBJ databases">
        <title>The draft genomic sequence of strain Chitinophaga oryziterrae JCM 16595.</title>
        <authorList>
            <person name="Zhang X."/>
        </authorList>
    </citation>
    <scope>NUCLEOTIDE SEQUENCE [LARGE SCALE GENOMIC DNA]</scope>
    <source>
        <strain evidence="4 5">JCM 16595</strain>
    </source>
</reference>
<dbReference type="PANTHER" id="PTHR43130:SF3">
    <property type="entry name" value="HTH-TYPE TRANSCRIPTIONAL REGULATOR RV1931C"/>
    <property type="match status" value="1"/>
</dbReference>
<dbReference type="SUPFAM" id="SSF52317">
    <property type="entry name" value="Class I glutamine amidotransferase-like"/>
    <property type="match status" value="1"/>
</dbReference>
<evidence type="ECO:0000313" key="4">
    <source>
        <dbReference type="EMBL" id="MVT40097.1"/>
    </source>
</evidence>
<dbReference type="InterPro" id="IPR009057">
    <property type="entry name" value="Homeodomain-like_sf"/>
</dbReference>
<evidence type="ECO:0000313" key="5">
    <source>
        <dbReference type="Proteomes" id="UP000468388"/>
    </source>
</evidence>
<comment type="caution">
    <text evidence="4">The sequence shown here is derived from an EMBL/GenBank/DDBJ whole genome shotgun (WGS) entry which is preliminary data.</text>
</comment>
<evidence type="ECO:0000259" key="3">
    <source>
        <dbReference type="PROSITE" id="PS01124"/>
    </source>
</evidence>
<dbReference type="EMBL" id="WRXO01000001">
    <property type="protein sequence ID" value="MVT40097.1"/>
    <property type="molecule type" value="Genomic_DNA"/>
</dbReference>
<dbReference type="PANTHER" id="PTHR43130">
    <property type="entry name" value="ARAC-FAMILY TRANSCRIPTIONAL REGULATOR"/>
    <property type="match status" value="1"/>
</dbReference>
<keyword evidence="1" id="KW-0805">Transcription regulation</keyword>
<evidence type="ECO:0000256" key="2">
    <source>
        <dbReference type="ARBA" id="ARBA00023163"/>
    </source>
</evidence>
<dbReference type="Pfam" id="PF01965">
    <property type="entry name" value="DJ-1_PfpI"/>
    <property type="match status" value="1"/>
</dbReference>
<gene>
    <name evidence="4" type="ORF">GO495_05845</name>
</gene>
<accession>A0A6N8J4F1</accession>
<dbReference type="SMART" id="SM00342">
    <property type="entry name" value="HTH_ARAC"/>
    <property type="match status" value="1"/>
</dbReference>
<dbReference type="GO" id="GO:0043565">
    <property type="term" value="F:sequence-specific DNA binding"/>
    <property type="evidence" value="ECO:0007669"/>
    <property type="project" value="InterPro"/>
</dbReference>
<dbReference type="InterPro" id="IPR052158">
    <property type="entry name" value="INH-QAR"/>
</dbReference>
<dbReference type="Proteomes" id="UP000468388">
    <property type="component" value="Unassembled WGS sequence"/>
</dbReference>